<feature type="compositionally biased region" description="Acidic residues" evidence="1">
    <location>
        <begin position="54"/>
        <end position="74"/>
    </location>
</feature>
<evidence type="ECO:0000256" key="1">
    <source>
        <dbReference type="SAM" id="MobiDB-lite"/>
    </source>
</evidence>
<protein>
    <submittedName>
        <fullName evidence="2">Uncharacterized protein</fullName>
    </submittedName>
</protein>
<dbReference type="EMBL" id="HBGE01026939">
    <property type="protein sequence ID" value="CAD9118858.1"/>
    <property type="molecule type" value="Transcribed_RNA"/>
</dbReference>
<proteinExistence type="predicted"/>
<sequence>MMSGIVALQSVAEAVDAARGSVSPKLLAPPVLSSALHADDSTDASSQPLSAAATDDEDFDAETAAESCASDDERDAMVPEDWLDLGRRLASVFAKEYED</sequence>
<dbReference type="AlphaFoldDB" id="A0A7S1Q4A3"/>
<feature type="region of interest" description="Disordered" evidence="1">
    <location>
        <begin position="38"/>
        <end position="77"/>
    </location>
</feature>
<organism evidence="2">
    <name type="scientific">Alexandrium catenella</name>
    <name type="common">Red tide dinoflagellate</name>
    <name type="synonym">Gonyaulax catenella</name>
    <dbReference type="NCBI Taxonomy" id="2925"/>
    <lineage>
        <taxon>Eukaryota</taxon>
        <taxon>Sar</taxon>
        <taxon>Alveolata</taxon>
        <taxon>Dinophyceae</taxon>
        <taxon>Gonyaulacales</taxon>
        <taxon>Pyrocystaceae</taxon>
        <taxon>Alexandrium</taxon>
    </lineage>
</organism>
<accession>A0A7S1Q4A3</accession>
<reference evidence="2" key="1">
    <citation type="submission" date="2021-01" db="EMBL/GenBank/DDBJ databases">
        <authorList>
            <person name="Corre E."/>
            <person name="Pelletier E."/>
            <person name="Niang G."/>
            <person name="Scheremetjew M."/>
            <person name="Finn R."/>
            <person name="Kale V."/>
            <person name="Holt S."/>
            <person name="Cochrane G."/>
            <person name="Meng A."/>
            <person name="Brown T."/>
            <person name="Cohen L."/>
        </authorList>
    </citation>
    <scope>NUCLEOTIDE SEQUENCE</scope>
    <source>
        <strain evidence="2">OF101</strain>
    </source>
</reference>
<evidence type="ECO:0000313" key="2">
    <source>
        <dbReference type="EMBL" id="CAD9118858.1"/>
    </source>
</evidence>
<name>A0A7S1Q4A3_ALECA</name>
<gene>
    <name evidence="2" type="ORF">ACAT0790_LOCUS16206</name>
</gene>